<gene>
    <name evidence="2" type="ORF">AK812_SmicGene40201</name>
</gene>
<proteinExistence type="predicted"/>
<dbReference type="AlphaFoldDB" id="A0A1Q9C9G2"/>
<protein>
    <submittedName>
        <fullName evidence="2">Uncharacterized protein</fullName>
    </submittedName>
</protein>
<evidence type="ECO:0000256" key="1">
    <source>
        <dbReference type="SAM" id="MobiDB-lite"/>
    </source>
</evidence>
<name>A0A1Q9C9G2_SYMMI</name>
<sequence>MAASAKLSGQLRAGADDPQYSSRAPAEGMAGLTKNPNTLMLKEMQRLRGRSADNIDVQDEQNVLEKQMANGRSWALGTAEPPQAGYMTAGRAPASFWRKAVQRGGNLAGLMSLVPVEKIVDGADFGVNVQTLVDARAVWQMPLKETGSEDLRTPQTAAELSEANDYELLCMWLSAGRWKLLESLYSSCNGTELHLTANFDTEQGWHLTGFEGSEMVGTVPLPEPTAPENDGCGFWPEDTPEPSVGEGKETAEVRARESKSVSGNDGSVVHDGSAGDQSNLQEAEPGQGFVGTGYS</sequence>
<comment type="caution">
    <text evidence="2">The sequence shown here is derived from an EMBL/GenBank/DDBJ whole genome shotgun (WGS) entry which is preliminary data.</text>
</comment>
<feature type="region of interest" description="Disordered" evidence="1">
    <location>
        <begin position="217"/>
        <end position="295"/>
    </location>
</feature>
<dbReference type="OrthoDB" id="427610at2759"/>
<dbReference type="EMBL" id="LSRX01001476">
    <property type="protein sequence ID" value="OLP79507.1"/>
    <property type="molecule type" value="Genomic_DNA"/>
</dbReference>
<keyword evidence="3" id="KW-1185">Reference proteome</keyword>
<organism evidence="2 3">
    <name type="scientific">Symbiodinium microadriaticum</name>
    <name type="common">Dinoflagellate</name>
    <name type="synonym">Zooxanthella microadriatica</name>
    <dbReference type="NCBI Taxonomy" id="2951"/>
    <lineage>
        <taxon>Eukaryota</taxon>
        <taxon>Sar</taxon>
        <taxon>Alveolata</taxon>
        <taxon>Dinophyceae</taxon>
        <taxon>Suessiales</taxon>
        <taxon>Symbiodiniaceae</taxon>
        <taxon>Symbiodinium</taxon>
    </lineage>
</organism>
<feature type="compositionally biased region" description="Basic and acidic residues" evidence="1">
    <location>
        <begin position="246"/>
        <end position="259"/>
    </location>
</feature>
<evidence type="ECO:0000313" key="2">
    <source>
        <dbReference type="EMBL" id="OLP79507.1"/>
    </source>
</evidence>
<evidence type="ECO:0000313" key="3">
    <source>
        <dbReference type="Proteomes" id="UP000186817"/>
    </source>
</evidence>
<accession>A0A1Q9C9G2</accession>
<reference evidence="2 3" key="1">
    <citation type="submission" date="2016-02" db="EMBL/GenBank/DDBJ databases">
        <title>Genome analysis of coral dinoflagellate symbionts highlights evolutionary adaptations to a symbiotic lifestyle.</title>
        <authorList>
            <person name="Aranda M."/>
            <person name="Li Y."/>
            <person name="Liew Y.J."/>
            <person name="Baumgarten S."/>
            <person name="Simakov O."/>
            <person name="Wilson M."/>
            <person name="Piel J."/>
            <person name="Ashoor H."/>
            <person name="Bougouffa S."/>
            <person name="Bajic V.B."/>
            <person name="Ryu T."/>
            <person name="Ravasi T."/>
            <person name="Bayer T."/>
            <person name="Micklem G."/>
            <person name="Kim H."/>
            <person name="Bhak J."/>
            <person name="Lajeunesse T.C."/>
            <person name="Voolstra C.R."/>
        </authorList>
    </citation>
    <scope>NUCLEOTIDE SEQUENCE [LARGE SCALE GENOMIC DNA]</scope>
    <source>
        <strain evidence="2 3">CCMP2467</strain>
    </source>
</reference>
<dbReference type="Proteomes" id="UP000186817">
    <property type="component" value="Unassembled WGS sequence"/>
</dbReference>
<feature type="region of interest" description="Disordered" evidence="1">
    <location>
        <begin position="1"/>
        <end position="33"/>
    </location>
</feature>